<evidence type="ECO:0000313" key="2">
    <source>
        <dbReference type="Proteomes" id="UP000245974"/>
    </source>
</evidence>
<proteinExistence type="predicted"/>
<dbReference type="RefSeq" id="WP_121972825.1">
    <property type="nucleotide sequence ID" value="NZ_OOGT01000012.1"/>
</dbReference>
<gene>
    <name evidence="1" type="ORF">KPC_0462</name>
</gene>
<sequence length="82" mass="9462">MLKTYVEFRSNLFPKQPNESIDSDGEIWGVKLAEFLCQQFNAKGIACLGFCEEDRGYRIFLTLHFTQKSGWGVGIMNMKMVF</sequence>
<keyword evidence="2" id="KW-1185">Reference proteome</keyword>
<accession>A0A2U3MV62</accession>
<evidence type="ECO:0000313" key="1">
    <source>
        <dbReference type="EMBL" id="SPL69284.1"/>
    </source>
</evidence>
<protein>
    <submittedName>
        <fullName evidence="1">Uncharacterized protein</fullName>
    </submittedName>
</protein>
<name>A0A2U3MV62_9GAMM</name>
<dbReference type="AlphaFoldDB" id="A0A2U3MV62"/>
<dbReference type="InParanoid" id="A0A2U3MV62"/>
<dbReference type="OrthoDB" id="565145at2"/>
<dbReference type="Proteomes" id="UP000245974">
    <property type="component" value="Unassembled WGS sequence"/>
</dbReference>
<reference evidence="2" key="1">
    <citation type="submission" date="2018-03" db="EMBL/GenBank/DDBJ databases">
        <authorList>
            <person name="Blom J."/>
        </authorList>
    </citation>
    <scope>NUCLEOTIDE SEQUENCE [LARGE SCALE GENOMIC DNA]</scope>
    <source>
        <strain evidence="2">KPC-SM-21</strain>
    </source>
</reference>
<organism evidence="1 2">
    <name type="scientific">Acinetobacter stercoris</name>
    <dbReference type="NCBI Taxonomy" id="2126983"/>
    <lineage>
        <taxon>Bacteria</taxon>
        <taxon>Pseudomonadati</taxon>
        <taxon>Pseudomonadota</taxon>
        <taxon>Gammaproteobacteria</taxon>
        <taxon>Moraxellales</taxon>
        <taxon>Moraxellaceae</taxon>
        <taxon>Acinetobacter</taxon>
    </lineage>
</organism>
<dbReference type="EMBL" id="OOGT01000012">
    <property type="protein sequence ID" value="SPL69284.1"/>
    <property type="molecule type" value="Genomic_DNA"/>
</dbReference>